<keyword evidence="2" id="KW-1185">Reference proteome</keyword>
<dbReference type="Ensembl" id="ENSABRT00000013256.1">
    <property type="protein sequence ID" value="ENSABRP00000009299.1"/>
    <property type="gene ID" value="ENSABRG00000008317.1"/>
</dbReference>
<sequence length="122" mass="13537">MTCSTAIPVSRTSFLFSTPAVGSFAKMKTLSALLVLSTLLGAHMAPSRRPSCYKRALKDHNCHSIPEGMENLRRINGSLQDHFWEGKGCETVCYCNFKELLCCPKEIFFGPKVSFVIPCNSE</sequence>
<dbReference type="PANTHER" id="PTHR17463:SF0">
    <property type="entry name" value="SCRAPIE-RESPONSIVE PROTEIN 1"/>
    <property type="match status" value="1"/>
</dbReference>
<gene>
    <name evidence="1" type="primary">SCRG1</name>
</gene>
<dbReference type="GeneTree" id="ENSGT00390000009191"/>
<evidence type="ECO:0000313" key="2">
    <source>
        <dbReference type="Proteomes" id="UP000694426"/>
    </source>
</evidence>
<dbReference type="GO" id="GO:0097168">
    <property type="term" value="P:mesenchymal stem cell proliferation"/>
    <property type="evidence" value="ECO:0007669"/>
    <property type="project" value="Ensembl"/>
</dbReference>
<dbReference type="AlphaFoldDB" id="A0A8B9BUE4"/>
<reference evidence="1" key="2">
    <citation type="submission" date="2025-09" db="UniProtKB">
        <authorList>
            <consortium name="Ensembl"/>
        </authorList>
    </citation>
    <scope>IDENTIFICATION</scope>
</reference>
<dbReference type="GO" id="GO:0044306">
    <property type="term" value="C:neuron projection terminus"/>
    <property type="evidence" value="ECO:0007669"/>
    <property type="project" value="Ensembl"/>
</dbReference>
<evidence type="ECO:0000313" key="1">
    <source>
        <dbReference type="Ensembl" id="ENSABRP00000009299.1"/>
    </source>
</evidence>
<accession>A0A8B9BUE4</accession>
<protein>
    <submittedName>
        <fullName evidence="1">Stimulator of chondrosis 1</fullName>
    </submittedName>
</protein>
<dbReference type="GO" id="GO:0005794">
    <property type="term" value="C:Golgi apparatus"/>
    <property type="evidence" value="ECO:0007669"/>
    <property type="project" value="Ensembl"/>
</dbReference>
<dbReference type="PANTHER" id="PTHR17463">
    <property type="entry name" value="SCRAPIE-RESPONSIVE PROTEIN 1 SCRG1"/>
    <property type="match status" value="1"/>
</dbReference>
<name>A0A8B9BUE4_9AVES</name>
<proteinExistence type="predicted"/>
<dbReference type="Proteomes" id="UP000694426">
    <property type="component" value="Unplaced"/>
</dbReference>
<dbReference type="Pfam" id="PF15224">
    <property type="entry name" value="SCRG1"/>
    <property type="match status" value="1"/>
</dbReference>
<dbReference type="InterPro" id="IPR028063">
    <property type="entry name" value="SCRG1"/>
</dbReference>
<reference evidence="1" key="1">
    <citation type="submission" date="2025-08" db="UniProtKB">
        <authorList>
            <consortium name="Ensembl"/>
        </authorList>
    </citation>
    <scope>IDENTIFICATION</scope>
</reference>
<organism evidence="1 2">
    <name type="scientific">Anser brachyrhynchus</name>
    <name type="common">Pink-footed goose</name>
    <dbReference type="NCBI Taxonomy" id="132585"/>
    <lineage>
        <taxon>Eukaryota</taxon>
        <taxon>Metazoa</taxon>
        <taxon>Chordata</taxon>
        <taxon>Craniata</taxon>
        <taxon>Vertebrata</taxon>
        <taxon>Euteleostomi</taxon>
        <taxon>Archelosauria</taxon>
        <taxon>Archosauria</taxon>
        <taxon>Dinosauria</taxon>
        <taxon>Saurischia</taxon>
        <taxon>Theropoda</taxon>
        <taxon>Coelurosauria</taxon>
        <taxon>Aves</taxon>
        <taxon>Neognathae</taxon>
        <taxon>Galloanserae</taxon>
        <taxon>Anseriformes</taxon>
        <taxon>Anatidae</taxon>
        <taxon>Anserinae</taxon>
        <taxon>Anser</taxon>
    </lineage>
</organism>